<accession>A0A1G9EJE8</accession>
<dbReference type="OrthoDB" id="4230779at2"/>
<dbReference type="InterPro" id="IPR002938">
    <property type="entry name" value="FAD-bd"/>
</dbReference>
<keyword evidence="1" id="KW-0560">Oxidoreductase</keyword>
<evidence type="ECO:0000313" key="4">
    <source>
        <dbReference type="EMBL" id="SDK76282.1"/>
    </source>
</evidence>
<dbReference type="PANTHER" id="PTHR13789:SF268">
    <property type="entry name" value="5-METHYLPHENAZINE-1-CARBOXYLATE 1-MONOOXYGENASE"/>
    <property type="match status" value="1"/>
</dbReference>
<dbReference type="GO" id="GO:0071949">
    <property type="term" value="F:FAD binding"/>
    <property type="evidence" value="ECO:0007669"/>
    <property type="project" value="InterPro"/>
</dbReference>
<gene>
    <name evidence="4" type="ORF">SAMN04488026_10534</name>
</gene>
<dbReference type="SUPFAM" id="SSF51905">
    <property type="entry name" value="FAD/NAD(P)-binding domain"/>
    <property type="match status" value="1"/>
</dbReference>
<dbReference type="Pfam" id="PF01494">
    <property type="entry name" value="FAD_binding_3"/>
    <property type="match status" value="1"/>
</dbReference>
<organism evidence="4 5">
    <name type="scientific">Aliiruegeria lutimaris</name>
    <dbReference type="NCBI Taxonomy" id="571298"/>
    <lineage>
        <taxon>Bacteria</taxon>
        <taxon>Pseudomonadati</taxon>
        <taxon>Pseudomonadota</taxon>
        <taxon>Alphaproteobacteria</taxon>
        <taxon>Rhodobacterales</taxon>
        <taxon>Roseobacteraceae</taxon>
        <taxon>Aliiruegeria</taxon>
    </lineage>
</organism>
<dbReference type="InterPro" id="IPR036188">
    <property type="entry name" value="FAD/NAD-bd_sf"/>
</dbReference>
<dbReference type="PRINTS" id="PR00420">
    <property type="entry name" value="RNGMNOXGNASE"/>
</dbReference>
<dbReference type="Gene3D" id="3.50.50.60">
    <property type="entry name" value="FAD/NAD(P)-binding domain"/>
    <property type="match status" value="1"/>
</dbReference>
<protein>
    <submittedName>
        <fullName evidence="4">2-polyprenyl-6-methoxyphenol hydroxylase</fullName>
    </submittedName>
</protein>
<proteinExistence type="predicted"/>
<evidence type="ECO:0000313" key="5">
    <source>
        <dbReference type="Proteomes" id="UP000199382"/>
    </source>
</evidence>
<sequence>MTVLIAGAGVAGLTLGLSLHQVGVPFRIIEAIAELRPLGFGINLQPHAVRELYDLGLKDKLETIGVQTERTAYFNNRGQEVWSEPRGREAGYKFPQISIHRGSLQMMLHETLLERCGPKAILAGAKVSEWYETSRGLEVVLTDRQYGYELDRLRGSVLVASDGARSSIRETLFPDAGMPNWRKSMMWRGVARAPKFLGGRTMTISGTKGMKFVAYPIGERGKTQSFVHWIAELPVAPERDWEKQDWSRRGEIDDVLPSFADWKFEWLDIPALIGGTEAVWEWPMIDRDPLSSWTEGRIALLGDAAHPMYPIGSNGASQGILDARVIARCLRDNGETTLALQDYDEERREAVNAIIIANRGQGPDAVLDAVDDLAPDGFENIDDVMPEAERRVFADRYKEATGLTVEKLNAQPSIIGAGEGKPFTGKIGD</sequence>
<reference evidence="4 5" key="1">
    <citation type="submission" date="2016-10" db="EMBL/GenBank/DDBJ databases">
        <authorList>
            <person name="de Groot N.N."/>
        </authorList>
    </citation>
    <scope>NUCLEOTIDE SEQUENCE [LARGE SCALE GENOMIC DNA]</scope>
    <source>
        <strain evidence="4 5">DSM 25294</strain>
    </source>
</reference>
<dbReference type="SUPFAM" id="SSF54373">
    <property type="entry name" value="FAD-linked reductases, C-terminal domain"/>
    <property type="match status" value="1"/>
</dbReference>
<dbReference type="RefSeq" id="WP_093161253.1">
    <property type="nucleotide sequence ID" value="NZ_FNEK01000053.1"/>
</dbReference>
<dbReference type="NCBIfam" id="NF005720">
    <property type="entry name" value="PRK07538.1"/>
    <property type="match status" value="1"/>
</dbReference>
<feature type="domain" description="FAD-binding" evidence="3">
    <location>
        <begin position="2"/>
        <end position="354"/>
    </location>
</feature>
<dbReference type="GO" id="GO:0004497">
    <property type="term" value="F:monooxygenase activity"/>
    <property type="evidence" value="ECO:0007669"/>
    <property type="project" value="UniProtKB-KW"/>
</dbReference>
<dbReference type="InterPro" id="IPR050493">
    <property type="entry name" value="FAD-dep_Monooxygenase_BioMet"/>
</dbReference>
<keyword evidence="2" id="KW-0503">Monooxygenase</keyword>
<name>A0A1G9EJE8_9RHOB</name>
<dbReference type="AlphaFoldDB" id="A0A1G9EJE8"/>
<dbReference type="STRING" id="571298.SAMN04488026_10534"/>
<evidence type="ECO:0000259" key="3">
    <source>
        <dbReference type="Pfam" id="PF01494"/>
    </source>
</evidence>
<evidence type="ECO:0000256" key="2">
    <source>
        <dbReference type="ARBA" id="ARBA00023033"/>
    </source>
</evidence>
<dbReference type="Proteomes" id="UP000199382">
    <property type="component" value="Unassembled WGS sequence"/>
</dbReference>
<keyword evidence="5" id="KW-1185">Reference proteome</keyword>
<dbReference type="Gene3D" id="3.30.9.30">
    <property type="match status" value="1"/>
</dbReference>
<evidence type="ECO:0000256" key="1">
    <source>
        <dbReference type="ARBA" id="ARBA00023002"/>
    </source>
</evidence>
<dbReference type="EMBL" id="FNEK01000053">
    <property type="protein sequence ID" value="SDK76282.1"/>
    <property type="molecule type" value="Genomic_DNA"/>
</dbReference>
<dbReference type="PANTHER" id="PTHR13789">
    <property type="entry name" value="MONOOXYGENASE"/>
    <property type="match status" value="1"/>
</dbReference>